<dbReference type="EC" id="2.1.1.163" evidence="6"/>
<evidence type="ECO:0000256" key="3">
    <source>
        <dbReference type="ARBA" id="ARBA00022679"/>
    </source>
</evidence>
<dbReference type="NCBIfam" id="TIGR01934">
    <property type="entry name" value="MenG_MenH_UbiE"/>
    <property type="match status" value="1"/>
</dbReference>
<dbReference type="GO" id="GO:0009060">
    <property type="term" value="P:aerobic respiration"/>
    <property type="evidence" value="ECO:0007669"/>
    <property type="project" value="UniProtKB-UniRule"/>
</dbReference>
<evidence type="ECO:0000256" key="6">
    <source>
        <dbReference type="HAMAP-Rule" id="MF_01813"/>
    </source>
</evidence>
<keyword evidence="1 6" id="KW-0474">Menaquinone biosynthesis</keyword>
<comment type="caution">
    <text evidence="7">The sequence shown here is derived from an EMBL/GenBank/DDBJ whole genome shotgun (WGS) entry which is preliminary data.</text>
</comment>
<dbReference type="AlphaFoldDB" id="A0A2T4VYP3"/>
<dbReference type="NCBIfam" id="NF001244">
    <property type="entry name" value="PRK00216.1-5"/>
    <property type="match status" value="1"/>
</dbReference>
<dbReference type="GO" id="GO:0043770">
    <property type="term" value="F:demethylmenaquinone methyltransferase activity"/>
    <property type="evidence" value="ECO:0007669"/>
    <property type="project" value="UniProtKB-UniRule"/>
</dbReference>
<accession>A0A2T4VYP3</accession>
<comment type="similarity">
    <text evidence="6">Belongs to the class I-like SAM-binding methyltransferase superfamily. MenG/UbiE family.</text>
</comment>
<dbReference type="InterPro" id="IPR029063">
    <property type="entry name" value="SAM-dependent_MTases_sf"/>
</dbReference>
<evidence type="ECO:0000313" key="8">
    <source>
        <dbReference type="Proteomes" id="UP000240811"/>
    </source>
</evidence>
<comment type="pathway">
    <text evidence="6">Quinol/quinone metabolism; menaquinone biosynthesis; menaquinol from 1,4-dihydroxy-2-naphthoate: step 2/2.</text>
</comment>
<dbReference type="InterPro" id="IPR004033">
    <property type="entry name" value="UbiE/COQ5_MeTrFase"/>
</dbReference>
<protein>
    <recommendedName>
        <fullName evidence="6">Ubiquinone/menaquinone biosynthesis C-methyltransferase UbiE</fullName>
        <ecNumber evidence="6">2.1.1.163</ecNumber>
        <ecNumber evidence="6">2.1.1.201</ecNumber>
    </recommendedName>
    <alternativeName>
        <fullName evidence="6">2-methoxy-6-polyprenyl-1,4-benzoquinol methylase</fullName>
    </alternativeName>
    <alternativeName>
        <fullName evidence="6">Demethylmenaquinone methyltransferase</fullName>
    </alternativeName>
</protein>
<evidence type="ECO:0000256" key="5">
    <source>
        <dbReference type="ARBA" id="ARBA00022691"/>
    </source>
</evidence>
<comment type="pathway">
    <text evidence="6">Cofactor biosynthesis; ubiquinone biosynthesis.</text>
</comment>
<feature type="binding site" evidence="6">
    <location>
        <position position="102"/>
    </location>
    <ligand>
        <name>S-adenosyl-L-methionine</name>
        <dbReference type="ChEBI" id="CHEBI:59789"/>
    </ligand>
</feature>
<evidence type="ECO:0000256" key="1">
    <source>
        <dbReference type="ARBA" id="ARBA00022428"/>
    </source>
</evidence>
<proteinExistence type="inferred from homology"/>
<dbReference type="PANTHER" id="PTHR43591">
    <property type="entry name" value="METHYLTRANSFERASE"/>
    <property type="match status" value="1"/>
</dbReference>
<dbReference type="PROSITE" id="PS51608">
    <property type="entry name" value="SAM_MT_UBIE"/>
    <property type="match status" value="1"/>
</dbReference>
<dbReference type="UniPathway" id="UPA00232"/>
<keyword evidence="2 6" id="KW-0489">Methyltransferase</keyword>
<dbReference type="GO" id="GO:0008425">
    <property type="term" value="F:2-methoxy-6-polyprenyl-1,4-benzoquinol methyltransferase activity"/>
    <property type="evidence" value="ECO:0007669"/>
    <property type="project" value="UniProtKB-UniRule"/>
</dbReference>
<feature type="binding site" evidence="6">
    <location>
        <position position="81"/>
    </location>
    <ligand>
        <name>S-adenosyl-L-methionine</name>
        <dbReference type="ChEBI" id="CHEBI:59789"/>
    </ligand>
</feature>
<evidence type="ECO:0000256" key="4">
    <source>
        <dbReference type="ARBA" id="ARBA00022688"/>
    </source>
</evidence>
<dbReference type="GO" id="GO:0032259">
    <property type="term" value="P:methylation"/>
    <property type="evidence" value="ECO:0007669"/>
    <property type="project" value="UniProtKB-KW"/>
</dbReference>
<dbReference type="SUPFAM" id="SSF53335">
    <property type="entry name" value="S-adenosyl-L-methionine-dependent methyltransferases"/>
    <property type="match status" value="1"/>
</dbReference>
<dbReference type="InterPro" id="IPR023576">
    <property type="entry name" value="UbiE/COQ5_MeTrFase_CS"/>
</dbReference>
<comment type="catalytic activity">
    <reaction evidence="6">
        <text>a 2-methoxy-6-(all-trans-polyprenyl)benzene-1,4-diol + S-adenosyl-L-methionine = a 5-methoxy-2-methyl-3-(all-trans-polyprenyl)benzene-1,4-diol + S-adenosyl-L-homocysteine + H(+)</text>
        <dbReference type="Rhea" id="RHEA:28286"/>
        <dbReference type="Rhea" id="RHEA-COMP:10858"/>
        <dbReference type="Rhea" id="RHEA-COMP:10859"/>
        <dbReference type="ChEBI" id="CHEBI:15378"/>
        <dbReference type="ChEBI" id="CHEBI:57856"/>
        <dbReference type="ChEBI" id="CHEBI:59789"/>
        <dbReference type="ChEBI" id="CHEBI:84166"/>
        <dbReference type="ChEBI" id="CHEBI:84167"/>
        <dbReference type="EC" id="2.1.1.201"/>
    </reaction>
</comment>
<gene>
    <name evidence="6" type="primary">ubiE</name>
    <name evidence="7" type="ORF">C4617_00170</name>
</gene>
<dbReference type="PANTHER" id="PTHR43591:SF24">
    <property type="entry name" value="2-METHOXY-6-POLYPRENYL-1,4-BENZOQUINOL METHYLASE, MITOCHONDRIAL"/>
    <property type="match status" value="1"/>
</dbReference>
<keyword evidence="3 6" id="KW-0808">Transferase</keyword>
<dbReference type="EC" id="2.1.1.201" evidence="6"/>
<dbReference type="Gene3D" id="3.40.50.150">
    <property type="entry name" value="Vaccinia Virus protein VP39"/>
    <property type="match status" value="1"/>
</dbReference>
<dbReference type="Proteomes" id="UP000240811">
    <property type="component" value="Unassembled WGS sequence"/>
</dbReference>
<dbReference type="PROSITE" id="PS01183">
    <property type="entry name" value="UBIE_1"/>
    <property type="match status" value="1"/>
</dbReference>
<dbReference type="EMBL" id="PSQJ01000001">
    <property type="protein sequence ID" value="PTL86883.1"/>
    <property type="molecule type" value="Genomic_DNA"/>
</dbReference>
<comment type="function">
    <text evidence="6">Methyltransferase required for the conversion of demethylmenaquinol (DMKH2) to menaquinol (MKH2) and the conversion of 2-polyprenyl-6-methoxy-1,4-benzoquinol (DDMQH2) to 2-polyprenyl-3-methyl-6-methoxy-1,4-benzoquinol (DMQH2).</text>
</comment>
<organism evidence="7 8">
    <name type="scientific">Candidatus Liberibacter europaeus</name>
    <dbReference type="NCBI Taxonomy" id="744859"/>
    <lineage>
        <taxon>Bacteria</taxon>
        <taxon>Pseudomonadati</taxon>
        <taxon>Pseudomonadota</taxon>
        <taxon>Alphaproteobacteria</taxon>
        <taxon>Hyphomicrobiales</taxon>
        <taxon>Rhizobiaceae</taxon>
        <taxon>Liberibacter</taxon>
    </lineage>
</organism>
<dbReference type="UniPathway" id="UPA00079">
    <property type="reaction ID" value="UER00169"/>
</dbReference>
<dbReference type="CDD" id="cd02440">
    <property type="entry name" value="AdoMet_MTases"/>
    <property type="match status" value="1"/>
</dbReference>
<evidence type="ECO:0000256" key="2">
    <source>
        <dbReference type="ARBA" id="ARBA00022603"/>
    </source>
</evidence>
<keyword evidence="5 6" id="KW-0949">S-adenosyl-L-methionine</keyword>
<comment type="catalytic activity">
    <reaction evidence="6">
        <text>a 2-demethylmenaquinol + S-adenosyl-L-methionine = a menaquinol + S-adenosyl-L-homocysteine + H(+)</text>
        <dbReference type="Rhea" id="RHEA:42640"/>
        <dbReference type="Rhea" id="RHEA-COMP:9539"/>
        <dbReference type="Rhea" id="RHEA-COMP:9563"/>
        <dbReference type="ChEBI" id="CHEBI:15378"/>
        <dbReference type="ChEBI" id="CHEBI:18151"/>
        <dbReference type="ChEBI" id="CHEBI:55437"/>
        <dbReference type="ChEBI" id="CHEBI:57856"/>
        <dbReference type="ChEBI" id="CHEBI:59789"/>
        <dbReference type="EC" id="2.1.1.163"/>
    </reaction>
</comment>
<evidence type="ECO:0000313" key="7">
    <source>
        <dbReference type="EMBL" id="PTL86883.1"/>
    </source>
</evidence>
<sequence>MKKDRFYSDESMETSYGFREIPAENKQNMVNHVFSRVAHRYDIMNDVMSLGFHRFWKEAMVVALNPRKSSNYRVLDIAGGTGDVAFRIAEYSDRKSQIVVADINKDMLSMGRERALKEKLQNNITFVEADAEFLPFESDSFSACTIAFGIRNMPRIKSVLREIYRILEYGGRLLILEFSEVQDPILEKLYDAWSFQVIPRIGKLVAGDDEPYQYLVESIRRFPNQQDFSAIIAETGFSNISFKNYTGGIVALHSGWKF</sequence>
<comment type="caution">
    <text evidence="6">Lacks conserved residue(s) required for the propagation of feature annotation.</text>
</comment>
<dbReference type="GO" id="GO:0009234">
    <property type="term" value="P:menaquinone biosynthetic process"/>
    <property type="evidence" value="ECO:0007669"/>
    <property type="project" value="UniProtKB-UniRule"/>
</dbReference>
<dbReference type="Pfam" id="PF01209">
    <property type="entry name" value="Ubie_methyltran"/>
    <property type="match status" value="1"/>
</dbReference>
<dbReference type="NCBIfam" id="NF001242">
    <property type="entry name" value="PRK00216.1-3"/>
    <property type="match status" value="1"/>
</dbReference>
<dbReference type="HAMAP" id="MF_01813">
    <property type="entry name" value="MenG_UbiE_methyltr"/>
    <property type="match status" value="1"/>
</dbReference>
<name>A0A2T4VYP3_9HYPH</name>
<reference evidence="8" key="1">
    <citation type="submission" date="2018-02" db="EMBL/GenBank/DDBJ databases">
        <title>Genome sequence of Candidatus Liberibacter europaeus.</title>
        <authorList>
            <person name="Frampton R.A."/>
            <person name="Thompson S.M."/>
            <person name="David C."/>
            <person name="Addison S.M."/>
            <person name="Smith G.R."/>
        </authorList>
    </citation>
    <scope>NUCLEOTIDE SEQUENCE [LARGE SCALE GENOMIC DNA]</scope>
</reference>
<feature type="binding site" evidence="6">
    <location>
        <begin position="130"/>
        <end position="131"/>
    </location>
    <ligand>
        <name>S-adenosyl-L-methionine</name>
        <dbReference type="ChEBI" id="CHEBI:59789"/>
    </ligand>
</feature>
<keyword evidence="4 6" id="KW-0831">Ubiquinone biosynthesis</keyword>